<dbReference type="InterPro" id="IPR013783">
    <property type="entry name" value="Ig-like_fold"/>
</dbReference>
<name>A0A2S7T217_9BACT</name>
<proteinExistence type="predicted"/>
<feature type="chain" id="PRO_5015660857" description="DUF928 domain-containing protein" evidence="1">
    <location>
        <begin position="28"/>
        <end position="378"/>
    </location>
</feature>
<protein>
    <recommendedName>
        <fullName evidence="4">DUF928 domain-containing protein</fullName>
    </recommendedName>
</protein>
<sequence>MKRTINSLGNNLLLLLCCLLFTVCASAQQNLVVDLSPVDGINLTPENILNFRLQALGTNVGKVQITGTVRFRNSPQNFSYSFKYDLHTGMNTIDAGQAHPQWQFSSSALKELFFNYKTLPEGTYEYCVSVAPISAHGEVSEHPFDECLYHKSDEVFLINLLEPENKAKIHEYTPMLSWVANYSFSNELTYRLRVAEIKQGQNPVNAVMRNQPVYDEKNLMQNSKVYPIYARPLVKNQPYAWTVDAYYKGILLGGAETWQFTIVDESPITGPPVSRSYIDIRKENGAAQLYATGEIKLKYDLDKGRRDTLILKLVDEKGKEHTIKPNKLPAQYGDNRYTLDLMEKGNLKHQHQYRLLVATKSGEHFAIPFEYINPDFTR</sequence>
<reference evidence="2 3" key="1">
    <citation type="submission" date="2018-01" db="EMBL/GenBank/DDBJ databases">
        <title>A novel member of the phylum Bacteroidetes isolated from glacier ice.</title>
        <authorList>
            <person name="Liu Q."/>
            <person name="Xin Y.-H."/>
        </authorList>
    </citation>
    <scope>NUCLEOTIDE SEQUENCE [LARGE SCALE GENOMIC DNA]</scope>
    <source>
        <strain evidence="2 3">RB1R16</strain>
    </source>
</reference>
<comment type="caution">
    <text evidence="2">The sequence shown here is derived from an EMBL/GenBank/DDBJ whole genome shotgun (WGS) entry which is preliminary data.</text>
</comment>
<dbReference type="Gene3D" id="2.60.40.10">
    <property type="entry name" value="Immunoglobulins"/>
    <property type="match status" value="1"/>
</dbReference>
<dbReference type="AlphaFoldDB" id="A0A2S7T217"/>
<evidence type="ECO:0000313" key="3">
    <source>
        <dbReference type="Proteomes" id="UP000239872"/>
    </source>
</evidence>
<gene>
    <name evidence="2" type="ORF">CJD36_004470</name>
</gene>
<feature type="signal peptide" evidence="1">
    <location>
        <begin position="1"/>
        <end position="27"/>
    </location>
</feature>
<evidence type="ECO:0008006" key="4">
    <source>
        <dbReference type="Google" id="ProtNLM"/>
    </source>
</evidence>
<keyword evidence="3" id="KW-1185">Reference proteome</keyword>
<keyword evidence="1" id="KW-0732">Signal</keyword>
<dbReference type="Proteomes" id="UP000239872">
    <property type="component" value="Unassembled WGS sequence"/>
</dbReference>
<dbReference type="RefSeq" id="WP_105037888.1">
    <property type="nucleotide sequence ID" value="NZ_PPSL01000001.1"/>
</dbReference>
<evidence type="ECO:0000313" key="2">
    <source>
        <dbReference type="EMBL" id="PQJ13004.1"/>
    </source>
</evidence>
<dbReference type="EMBL" id="PPSL01000001">
    <property type="protein sequence ID" value="PQJ13004.1"/>
    <property type="molecule type" value="Genomic_DNA"/>
</dbReference>
<dbReference type="OrthoDB" id="633506at2"/>
<organism evidence="2 3">
    <name type="scientific">Flavipsychrobacter stenotrophus</name>
    <dbReference type="NCBI Taxonomy" id="2077091"/>
    <lineage>
        <taxon>Bacteria</taxon>
        <taxon>Pseudomonadati</taxon>
        <taxon>Bacteroidota</taxon>
        <taxon>Chitinophagia</taxon>
        <taxon>Chitinophagales</taxon>
        <taxon>Chitinophagaceae</taxon>
        <taxon>Flavipsychrobacter</taxon>
    </lineage>
</organism>
<accession>A0A2S7T217</accession>
<evidence type="ECO:0000256" key="1">
    <source>
        <dbReference type="SAM" id="SignalP"/>
    </source>
</evidence>